<dbReference type="InterPro" id="IPR000305">
    <property type="entry name" value="GIY-YIG_endonuc"/>
</dbReference>
<organism evidence="3 4">
    <name type="scientific">Stakelama saccharophila</name>
    <dbReference type="NCBI Taxonomy" id="3075605"/>
    <lineage>
        <taxon>Bacteria</taxon>
        <taxon>Pseudomonadati</taxon>
        <taxon>Pseudomonadota</taxon>
        <taxon>Alphaproteobacteria</taxon>
        <taxon>Sphingomonadales</taxon>
        <taxon>Sphingomonadaceae</taxon>
        <taxon>Stakelama</taxon>
    </lineage>
</organism>
<evidence type="ECO:0000259" key="2">
    <source>
        <dbReference type="PROSITE" id="PS50164"/>
    </source>
</evidence>
<protein>
    <submittedName>
        <fullName evidence="3">GIY-YIG nuclease family protein</fullName>
    </submittedName>
</protein>
<evidence type="ECO:0000313" key="4">
    <source>
        <dbReference type="Proteomes" id="UP001302249"/>
    </source>
</evidence>
<dbReference type="PANTHER" id="PTHR34477">
    <property type="entry name" value="UPF0213 PROTEIN YHBQ"/>
    <property type="match status" value="1"/>
</dbReference>
<dbReference type="PROSITE" id="PS50164">
    <property type="entry name" value="GIY_YIG"/>
    <property type="match status" value="1"/>
</dbReference>
<dbReference type="InterPro" id="IPR050190">
    <property type="entry name" value="UPF0213_domain"/>
</dbReference>
<name>A0ABZ0B901_9SPHN</name>
<evidence type="ECO:0000256" key="1">
    <source>
        <dbReference type="ARBA" id="ARBA00007435"/>
    </source>
</evidence>
<comment type="similarity">
    <text evidence="1">Belongs to the UPF0213 family.</text>
</comment>
<dbReference type="InterPro" id="IPR035901">
    <property type="entry name" value="GIY-YIG_endonuc_sf"/>
</dbReference>
<keyword evidence="4" id="KW-1185">Reference proteome</keyword>
<dbReference type="PANTHER" id="PTHR34477:SF1">
    <property type="entry name" value="UPF0213 PROTEIN YHBQ"/>
    <property type="match status" value="1"/>
</dbReference>
<evidence type="ECO:0000313" key="3">
    <source>
        <dbReference type="EMBL" id="WNO53596.1"/>
    </source>
</evidence>
<feature type="domain" description="GIY-YIG" evidence="2">
    <location>
        <begin position="22"/>
        <end position="97"/>
    </location>
</feature>
<dbReference type="RefSeq" id="WP_313915194.1">
    <property type="nucleotide sequence ID" value="NZ_CP135076.1"/>
</dbReference>
<sequence length="124" mass="14174">MIRPPVALSLSKGRSSPYLNRMRFWAYMLHCRGGAFYIGHTDNLDRRIAQHRSGLIPSFTATRLPVELVWSEAFPTREEAKACERRLKGWSRAKKLALIRGDFAEISRLARNKNRPSTSSGQTE</sequence>
<dbReference type="SUPFAM" id="SSF82771">
    <property type="entry name" value="GIY-YIG endonuclease"/>
    <property type="match status" value="1"/>
</dbReference>
<dbReference type="Gene3D" id="3.40.1440.10">
    <property type="entry name" value="GIY-YIG endonuclease"/>
    <property type="match status" value="1"/>
</dbReference>
<dbReference type="Pfam" id="PF01541">
    <property type="entry name" value="GIY-YIG"/>
    <property type="match status" value="1"/>
</dbReference>
<dbReference type="EMBL" id="CP135076">
    <property type="protein sequence ID" value="WNO53596.1"/>
    <property type="molecule type" value="Genomic_DNA"/>
</dbReference>
<accession>A0ABZ0B901</accession>
<proteinExistence type="inferred from homology"/>
<gene>
    <name evidence="3" type="ORF">RPR59_14335</name>
</gene>
<reference evidence="3 4" key="1">
    <citation type="submission" date="2023-09" db="EMBL/GenBank/DDBJ databases">
        <authorList>
            <person name="Rey-Velasco X."/>
        </authorList>
    </citation>
    <scope>NUCLEOTIDE SEQUENCE [LARGE SCALE GENOMIC DNA]</scope>
    <source>
        <strain evidence="3 4">W311</strain>
    </source>
</reference>
<dbReference type="Proteomes" id="UP001302249">
    <property type="component" value="Chromosome"/>
</dbReference>